<comment type="similarity">
    <text evidence="3">In the N-terminal section; belongs to the glycosyltransferase 51 family.</text>
</comment>
<comment type="caution">
    <text evidence="20">The sequence shown here is derived from an EMBL/GenBank/DDBJ whole genome shotgun (WGS) entry which is preliminary data.</text>
</comment>
<comment type="catalytic activity">
    <reaction evidence="15">
        <text>Preferential cleavage: (Ac)2-L-Lys-D-Ala-|-D-Ala. Also transpeptidation of peptidyl-alanyl moieties that are N-acyl substituents of D-alanine.</text>
        <dbReference type="EC" id="3.4.16.4"/>
    </reaction>
</comment>
<evidence type="ECO:0000256" key="1">
    <source>
        <dbReference type="ARBA" id="ARBA00004236"/>
    </source>
</evidence>
<reference evidence="21" key="1">
    <citation type="submission" date="2017-09" db="EMBL/GenBank/DDBJ databases">
        <title>Depth-based differentiation of microbial function through sediment-hosted aquifers and enrichment of novel symbionts in the deep terrestrial subsurface.</title>
        <authorList>
            <person name="Probst A.J."/>
            <person name="Ladd B."/>
            <person name="Jarett J.K."/>
            <person name="Geller-Mcgrath D.E."/>
            <person name="Sieber C.M.K."/>
            <person name="Emerson J.B."/>
            <person name="Anantharaman K."/>
            <person name="Thomas B.C."/>
            <person name="Malmstrom R."/>
            <person name="Stieglmeier M."/>
            <person name="Klingl A."/>
            <person name="Woyke T."/>
            <person name="Ryan C.M."/>
            <person name="Banfield J.F."/>
        </authorList>
    </citation>
    <scope>NUCLEOTIDE SEQUENCE [LARGE SCALE GENOMIC DNA]</scope>
</reference>
<evidence type="ECO:0000256" key="5">
    <source>
        <dbReference type="ARBA" id="ARBA00022645"/>
    </source>
</evidence>
<dbReference type="InterPro" id="IPR050396">
    <property type="entry name" value="Glycosyltr_51/Transpeptidase"/>
</dbReference>
<evidence type="ECO:0000256" key="11">
    <source>
        <dbReference type="ARBA" id="ARBA00022984"/>
    </source>
</evidence>
<dbReference type="GO" id="GO:0005886">
    <property type="term" value="C:plasma membrane"/>
    <property type="evidence" value="ECO:0007669"/>
    <property type="project" value="UniProtKB-SubCell"/>
</dbReference>
<dbReference type="GO" id="GO:0008658">
    <property type="term" value="F:penicillin binding"/>
    <property type="evidence" value="ECO:0007669"/>
    <property type="project" value="InterPro"/>
</dbReference>
<dbReference type="Pfam" id="PF00912">
    <property type="entry name" value="Transgly"/>
    <property type="match status" value="1"/>
</dbReference>
<keyword evidence="13" id="KW-0511">Multifunctional enzyme</keyword>
<evidence type="ECO:0000256" key="6">
    <source>
        <dbReference type="ARBA" id="ARBA00022670"/>
    </source>
</evidence>
<evidence type="ECO:0000256" key="4">
    <source>
        <dbReference type="ARBA" id="ARBA00022475"/>
    </source>
</evidence>
<evidence type="ECO:0000256" key="17">
    <source>
        <dbReference type="SAM" id="Phobius"/>
    </source>
</evidence>
<dbReference type="SUPFAM" id="SSF53955">
    <property type="entry name" value="Lysozyme-like"/>
    <property type="match status" value="1"/>
</dbReference>
<accession>A0A2M7Q9Q9</accession>
<dbReference type="GO" id="GO:0008955">
    <property type="term" value="F:peptidoglycan glycosyltransferase activity"/>
    <property type="evidence" value="ECO:0007669"/>
    <property type="project" value="UniProtKB-EC"/>
</dbReference>
<keyword evidence="12 17" id="KW-0472">Membrane</keyword>
<dbReference type="PANTHER" id="PTHR32282:SF11">
    <property type="entry name" value="PENICILLIN-BINDING PROTEIN 1B"/>
    <property type="match status" value="1"/>
</dbReference>
<keyword evidence="10" id="KW-0133">Cell shape</keyword>
<dbReference type="PANTHER" id="PTHR32282">
    <property type="entry name" value="BINDING PROTEIN TRANSPEPTIDASE, PUTATIVE-RELATED"/>
    <property type="match status" value="1"/>
</dbReference>
<keyword evidence="14" id="KW-0961">Cell wall biogenesis/degradation</keyword>
<feature type="transmembrane region" description="Helical" evidence="17">
    <location>
        <begin position="12"/>
        <end position="32"/>
    </location>
</feature>
<comment type="catalytic activity">
    <reaction evidence="16">
        <text>[GlcNAc-(1-&gt;4)-Mur2Ac(oyl-L-Ala-gamma-D-Glu-L-Lys-D-Ala-D-Ala)](n)-di-trans,octa-cis-undecaprenyl diphosphate + beta-D-GlcNAc-(1-&gt;4)-Mur2Ac(oyl-L-Ala-gamma-D-Glu-L-Lys-D-Ala-D-Ala)-di-trans,octa-cis-undecaprenyl diphosphate = [GlcNAc-(1-&gt;4)-Mur2Ac(oyl-L-Ala-gamma-D-Glu-L-Lys-D-Ala-D-Ala)](n+1)-di-trans,octa-cis-undecaprenyl diphosphate + di-trans,octa-cis-undecaprenyl diphosphate + H(+)</text>
        <dbReference type="Rhea" id="RHEA:23708"/>
        <dbReference type="Rhea" id="RHEA-COMP:9602"/>
        <dbReference type="Rhea" id="RHEA-COMP:9603"/>
        <dbReference type="ChEBI" id="CHEBI:15378"/>
        <dbReference type="ChEBI" id="CHEBI:58405"/>
        <dbReference type="ChEBI" id="CHEBI:60033"/>
        <dbReference type="ChEBI" id="CHEBI:78435"/>
        <dbReference type="EC" id="2.4.99.28"/>
    </reaction>
</comment>
<evidence type="ECO:0000313" key="20">
    <source>
        <dbReference type="EMBL" id="PIY59694.1"/>
    </source>
</evidence>
<organism evidence="20 21">
    <name type="scientific">Candidatus Wolfebacteria bacterium CG_4_10_14_0_8_um_filter_37_11</name>
    <dbReference type="NCBI Taxonomy" id="1975062"/>
    <lineage>
        <taxon>Bacteria</taxon>
        <taxon>Candidatus Wolfeibacteriota</taxon>
    </lineage>
</organism>
<dbReference type="Pfam" id="PF00905">
    <property type="entry name" value="Transpeptidase"/>
    <property type="match status" value="1"/>
</dbReference>
<dbReference type="GO" id="GO:0008360">
    <property type="term" value="P:regulation of cell shape"/>
    <property type="evidence" value="ECO:0007669"/>
    <property type="project" value="UniProtKB-KW"/>
</dbReference>
<dbReference type="FunFam" id="1.10.3810.10:FF:000001">
    <property type="entry name" value="Penicillin-binding protein 1A"/>
    <property type="match status" value="1"/>
</dbReference>
<evidence type="ECO:0000256" key="13">
    <source>
        <dbReference type="ARBA" id="ARBA00023268"/>
    </source>
</evidence>
<dbReference type="GO" id="GO:0071555">
    <property type="term" value="P:cell wall organization"/>
    <property type="evidence" value="ECO:0007669"/>
    <property type="project" value="UniProtKB-KW"/>
</dbReference>
<evidence type="ECO:0000259" key="18">
    <source>
        <dbReference type="Pfam" id="PF00905"/>
    </source>
</evidence>
<evidence type="ECO:0000256" key="10">
    <source>
        <dbReference type="ARBA" id="ARBA00022960"/>
    </source>
</evidence>
<protein>
    <submittedName>
        <fullName evidence="20">Uncharacterized protein</fullName>
    </submittedName>
</protein>
<keyword evidence="9" id="KW-0378">Hydrolase</keyword>
<comment type="similarity">
    <text evidence="2">In the C-terminal section; belongs to the transpeptidase family.</text>
</comment>
<dbReference type="AlphaFoldDB" id="A0A2M7Q9Q9"/>
<evidence type="ECO:0000256" key="8">
    <source>
        <dbReference type="ARBA" id="ARBA00022679"/>
    </source>
</evidence>
<keyword evidence="5" id="KW-0121">Carboxypeptidase</keyword>
<sequence>MTKKIKSKNKKFLLKISAVLLLIILGASFWTITKISQIAKSLPDPKQFSSRQVSQSSKIYDRTGKVLLYEIYNEEKRTVVPFEEIPEYVKKATISIEDKNFYNHGGFSVASMIKGVIIEPLTGQRDRARGGSTITQQLAKNAFLTSERTIERKVKELILAYWIEQRYSKDEVLNLYLNQIPYGSNAYGIESASQIYFNKSAKELNLAEAALLASLPKAPTYYSPWGIHKEELLQRKDYVLKQMLDLGFIDDEEFERARKFVFKFSEPTLGSIKAPHFIIMVKDYLANKYGEDFLEKGGLKITTTLDYETQEIAKRVILEGAARNEELYKGKNAALVAQDPKTGEVIALVGSRDYFDSKNEGNFNVAVQGLRQPGSAFKPFAYLTAFGKGYLPETVVFDAPTEFVPNNPKCPAIVNFSNEDDDCYHPQNFDHLFRGPINLRNALSQSINVPAVKVLYLAGLENTIKTAKDFGITTLRDSNFYGLSLVLGGGEVKLIDLVNAYSVFSQDGIRHNQKIVLKIEDAKGNIMESSSDQAVQVFEPQYVQILNDVLSDENARRPLYSGSFGLTVFEDRQVAMKTGTTNDYRDAWTMGYTPYLAVGVWAGNNHQEPMEKNAGSILATLPIWNAFMKEALQKYPNETFNKPPETNLMEITKPMINGQYYVNGIINDILYYIDKNDPLGPMPQNPANDPQFINWEISTQRWWQGSS</sequence>
<keyword evidence="7" id="KW-0328">Glycosyltransferase</keyword>
<evidence type="ECO:0000256" key="3">
    <source>
        <dbReference type="ARBA" id="ARBA00007739"/>
    </source>
</evidence>
<evidence type="ECO:0000256" key="2">
    <source>
        <dbReference type="ARBA" id="ARBA00007090"/>
    </source>
</evidence>
<gene>
    <name evidence="20" type="ORF">COY96_00435</name>
</gene>
<evidence type="ECO:0000256" key="9">
    <source>
        <dbReference type="ARBA" id="ARBA00022801"/>
    </source>
</evidence>
<dbReference type="InterPro" id="IPR001264">
    <property type="entry name" value="Glyco_trans_51"/>
</dbReference>
<evidence type="ECO:0000256" key="12">
    <source>
        <dbReference type="ARBA" id="ARBA00023136"/>
    </source>
</evidence>
<dbReference type="Gene3D" id="3.40.710.10">
    <property type="entry name" value="DD-peptidase/beta-lactamase superfamily"/>
    <property type="match status" value="1"/>
</dbReference>
<evidence type="ECO:0000256" key="14">
    <source>
        <dbReference type="ARBA" id="ARBA00023316"/>
    </source>
</evidence>
<dbReference type="EMBL" id="PFKZ01000014">
    <property type="protein sequence ID" value="PIY59694.1"/>
    <property type="molecule type" value="Genomic_DNA"/>
</dbReference>
<dbReference type="InterPro" id="IPR023346">
    <property type="entry name" value="Lysozyme-like_dom_sf"/>
</dbReference>
<keyword evidence="8" id="KW-0808">Transferase</keyword>
<keyword evidence="17" id="KW-1133">Transmembrane helix</keyword>
<feature type="domain" description="Penicillin-binding protein transpeptidase" evidence="18">
    <location>
        <begin position="334"/>
        <end position="615"/>
    </location>
</feature>
<evidence type="ECO:0000256" key="7">
    <source>
        <dbReference type="ARBA" id="ARBA00022676"/>
    </source>
</evidence>
<evidence type="ECO:0000256" key="16">
    <source>
        <dbReference type="ARBA" id="ARBA00049902"/>
    </source>
</evidence>
<keyword evidence="6" id="KW-0645">Protease</keyword>
<keyword evidence="11" id="KW-0573">Peptidoglycan synthesis</keyword>
<dbReference type="GO" id="GO:0030288">
    <property type="term" value="C:outer membrane-bounded periplasmic space"/>
    <property type="evidence" value="ECO:0007669"/>
    <property type="project" value="TreeGrafter"/>
</dbReference>
<evidence type="ECO:0000256" key="15">
    <source>
        <dbReference type="ARBA" id="ARBA00034000"/>
    </source>
</evidence>
<evidence type="ECO:0000313" key="21">
    <source>
        <dbReference type="Proteomes" id="UP000230363"/>
    </source>
</evidence>
<dbReference type="InterPro" id="IPR001460">
    <property type="entry name" value="PCN-bd_Tpept"/>
</dbReference>
<dbReference type="NCBIfam" id="TIGR02074">
    <property type="entry name" value="PBP_1a_fam"/>
    <property type="match status" value="1"/>
</dbReference>
<dbReference type="InterPro" id="IPR036950">
    <property type="entry name" value="PBP_transglycosylase"/>
</dbReference>
<dbReference type="GO" id="GO:0006508">
    <property type="term" value="P:proteolysis"/>
    <property type="evidence" value="ECO:0007669"/>
    <property type="project" value="UniProtKB-KW"/>
</dbReference>
<dbReference type="GO" id="GO:0009002">
    <property type="term" value="F:serine-type D-Ala-D-Ala carboxypeptidase activity"/>
    <property type="evidence" value="ECO:0007669"/>
    <property type="project" value="UniProtKB-EC"/>
</dbReference>
<dbReference type="SUPFAM" id="SSF56601">
    <property type="entry name" value="beta-lactamase/transpeptidase-like"/>
    <property type="match status" value="1"/>
</dbReference>
<evidence type="ECO:0000259" key="19">
    <source>
        <dbReference type="Pfam" id="PF00912"/>
    </source>
</evidence>
<dbReference type="Gene3D" id="1.10.3810.10">
    <property type="entry name" value="Biosynthetic peptidoglycan transglycosylase-like"/>
    <property type="match status" value="1"/>
</dbReference>
<keyword evidence="4" id="KW-1003">Cell membrane</keyword>
<dbReference type="GO" id="GO:0009252">
    <property type="term" value="P:peptidoglycan biosynthetic process"/>
    <property type="evidence" value="ECO:0007669"/>
    <property type="project" value="UniProtKB-KW"/>
</dbReference>
<dbReference type="InterPro" id="IPR012338">
    <property type="entry name" value="Beta-lactam/transpept-like"/>
</dbReference>
<keyword evidence="17" id="KW-0812">Transmembrane</keyword>
<feature type="domain" description="Glycosyl transferase family 51" evidence="19">
    <location>
        <begin position="68"/>
        <end position="243"/>
    </location>
</feature>
<name>A0A2M7Q9Q9_9BACT</name>
<comment type="subcellular location">
    <subcellularLocation>
        <location evidence="1">Cell membrane</location>
    </subcellularLocation>
</comment>
<dbReference type="Proteomes" id="UP000230363">
    <property type="component" value="Unassembled WGS sequence"/>
</dbReference>
<proteinExistence type="inferred from homology"/>